<dbReference type="Proteomes" id="UP000469159">
    <property type="component" value="Unassembled WGS sequence"/>
</dbReference>
<organism evidence="4 5">
    <name type="scientific">Croceibacterium soli</name>
    <dbReference type="NCBI Taxonomy" id="1739690"/>
    <lineage>
        <taxon>Bacteria</taxon>
        <taxon>Pseudomonadati</taxon>
        <taxon>Pseudomonadota</taxon>
        <taxon>Alphaproteobacteria</taxon>
        <taxon>Sphingomonadales</taxon>
        <taxon>Erythrobacteraceae</taxon>
        <taxon>Croceibacterium</taxon>
    </lineage>
</organism>
<reference evidence="4 5" key="1">
    <citation type="submission" date="2019-12" db="EMBL/GenBank/DDBJ databases">
        <title>Genomic-based taxomic classification of the family Erythrobacteraceae.</title>
        <authorList>
            <person name="Xu L."/>
        </authorList>
    </citation>
    <scope>NUCLEOTIDE SEQUENCE [LARGE SCALE GENOMIC DNA]</scope>
    <source>
        <strain evidence="4 5">MCCC 1K02066</strain>
    </source>
</reference>
<dbReference type="RefSeq" id="WP_160745884.1">
    <property type="nucleotide sequence ID" value="NZ_WTYK01000002.1"/>
</dbReference>
<evidence type="ECO:0000259" key="3">
    <source>
        <dbReference type="Pfam" id="PF08327"/>
    </source>
</evidence>
<accession>A0A6I4UTK3</accession>
<evidence type="ECO:0000313" key="5">
    <source>
        <dbReference type="Proteomes" id="UP000469159"/>
    </source>
</evidence>
<name>A0A6I4UTK3_9SPHN</name>
<keyword evidence="5" id="KW-1185">Reference proteome</keyword>
<gene>
    <name evidence="4" type="ORF">GRI75_05240</name>
</gene>
<evidence type="ECO:0000313" key="4">
    <source>
        <dbReference type="EMBL" id="MXP41049.1"/>
    </source>
</evidence>
<proteinExistence type="inferred from homology"/>
<feature type="chain" id="PRO_5026034673" evidence="2">
    <location>
        <begin position="35"/>
        <end position="193"/>
    </location>
</feature>
<evidence type="ECO:0000256" key="1">
    <source>
        <dbReference type="ARBA" id="ARBA00006817"/>
    </source>
</evidence>
<dbReference type="OrthoDB" id="5735475at2"/>
<evidence type="ECO:0000256" key="2">
    <source>
        <dbReference type="SAM" id="SignalP"/>
    </source>
</evidence>
<dbReference type="SUPFAM" id="SSF55961">
    <property type="entry name" value="Bet v1-like"/>
    <property type="match status" value="1"/>
</dbReference>
<dbReference type="Pfam" id="PF08327">
    <property type="entry name" value="AHSA1"/>
    <property type="match status" value="1"/>
</dbReference>
<dbReference type="AlphaFoldDB" id="A0A6I4UTK3"/>
<dbReference type="InterPro" id="IPR023393">
    <property type="entry name" value="START-like_dom_sf"/>
</dbReference>
<dbReference type="EMBL" id="WTYK01000002">
    <property type="protein sequence ID" value="MXP41049.1"/>
    <property type="molecule type" value="Genomic_DNA"/>
</dbReference>
<protein>
    <submittedName>
        <fullName evidence="4">ATPase</fullName>
    </submittedName>
</protein>
<keyword evidence="2" id="KW-0732">Signal</keyword>
<dbReference type="Gene3D" id="3.30.530.20">
    <property type="match status" value="1"/>
</dbReference>
<feature type="signal peptide" evidence="2">
    <location>
        <begin position="1"/>
        <end position="34"/>
    </location>
</feature>
<dbReference type="InterPro" id="IPR013538">
    <property type="entry name" value="ASHA1/2-like_C"/>
</dbReference>
<comment type="caution">
    <text evidence="4">The sequence shown here is derived from an EMBL/GenBank/DDBJ whole genome shotgun (WGS) entry which is preliminary data.</text>
</comment>
<sequence>MAIGRDIDLARRYLRSMRWIIPLAAFACSAPAAAEVTSRSDSGFAIAGRLTAAVSPEQAWAALVEPSLWWDPEHSWSGQGANLSIDPRAGGCFCGSLPGGGSVEHMRVIYAAPGQQLRMSGALGPLQGEGLAATMSVTIERQSEGTTLAWTYKVGGHTELPLDRIAPAVDAVLSAQFGRLSAHLDGEGTGPAD</sequence>
<feature type="domain" description="Activator of Hsp90 ATPase homologue 1/2-like C-terminal" evidence="3">
    <location>
        <begin position="54"/>
        <end position="184"/>
    </location>
</feature>
<comment type="similarity">
    <text evidence="1">Belongs to the AHA1 family.</text>
</comment>